<protein>
    <recommendedName>
        <fullName evidence="2">site-specific DNA-methyltransferase (adenine-specific)</fullName>
        <ecNumber evidence="2">2.1.1.72</ecNumber>
    </recommendedName>
</protein>
<dbReference type="SUPFAM" id="SSF53335">
    <property type="entry name" value="S-adenosyl-L-methionine-dependent methyltransferases"/>
    <property type="match status" value="1"/>
</dbReference>
<keyword evidence="5" id="KW-0949">S-adenosyl-L-methionine</keyword>
<evidence type="ECO:0000256" key="3">
    <source>
        <dbReference type="ARBA" id="ARBA00022603"/>
    </source>
</evidence>
<dbReference type="GO" id="GO:0032259">
    <property type="term" value="P:methylation"/>
    <property type="evidence" value="ECO:0007669"/>
    <property type="project" value="UniProtKB-KW"/>
</dbReference>
<gene>
    <name evidence="9" type="ORF">AAIR29_13655</name>
</gene>
<reference evidence="9 10" key="1">
    <citation type="submission" date="2024-05" db="EMBL/GenBank/DDBJ databases">
        <authorList>
            <person name="Kim H.-Y."/>
            <person name="Kim E."/>
            <person name="Cai Y."/>
            <person name="Yang S.-M."/>
            <person name="Lee W."/>
        </authorList>
    </citation>
    <scope>NUCLEOTIDE SEQUENCE [LARGE SCALE GENOMIC DNA]</scope>
    <source>
        <strain evidence="9 10">FBL11</strain>
    </source>
</reference>
<evidence type="ECO:0000256" key="6">
    <source>
        <dbReference type="ARBA" id="ARBA00022747"/>
    </source>
</evidence>
<dbReference type="Gene3D" id="3.40.50.150">
    <property type="entry name" value="Vaccinia Virus protein VP39"/>
    <property type="match status" value="1"/>
</dbReference>
<evidence type="ECO:0000256" key="1">
    <source>
        <dbReference type="ARBA" id="ARBA00006594"/>
    </source>
</evidence>
<dbReference type="EC" id="2.1.1.72" evidence="2"/>
<keyword evidence="10" id="KW-1185">Reference proteome</keyword>
<evidence type="ECO:0000259" key="8">
    <source>
        <dbReference type="Pfam" id="PF02384"/>
    </source>
</evidence>
<comment type="caution">
    <text evidence="9">The sequence shown here is derived from an EMBL/GenBank/DDBJ whole genome shotgun (WGS) entry which is preliminary data.</text>
</comment>
<keyword evidence="6" id="KW-0680">Restriction system</keyword>
<dbReference type="EMBL" id="JBDGHN010000019">
    <property type="protein sequence ID" value="MEN2752674.1"/>
    <property type="molecule type" value="Genomic_DNA"/>
</dbReference>
<evidence type="ECO:0000256" key="4">
    <source>
        <dbReference type="ARBA" id="ARBA00022679"/>
    </source>
</evidence>
<dbReference type="Proteomes" id="UP001461960">
    <property type="component" value="Unassembled WGS sequence"/>
</dbReference>
<comment type="similarity">
    <text evidence="1">Belongs to the N(4)/N(6)-methyltransferase family.</text>
</comment>
<evidence type="ECO:0000256" key="7">
    <source>
        <dbReference type="ARBA" id="ARBA00047942"/>
    </source>
</evidence>
<dbReference type="InterPro" id="IPR003356">
    <property type="entry name" value="DNA_methylase_A-5"/>
</dbReference>
<dbReference type="PANTHER" id="PTHR42933">
    <property type="entry name" value="SLR6095 PROTEIN"/>
    <property type="match status" value="1"/>
</dbReference>
<dbReference type="InterPro" id="IPR029063">
    <property type="entry name" value="SAM-dependent_MTases_sf"/>
</dbReference>
<proteinExistence type="inferred from homology"/>
<comment type="catalytic activity">
    <reaction evidence="7">
        <text>a 2'-deoxyadenosine in DNA + S-adenosyl-L-methionine = an N(6)-methyl-2'-deoxyadenosine in DNA + S-adenosyl-L-homocysteine + H(+)</text>
        <dbReference type="Rhea" id="RHEA:15197"/>
        <dbReference type="Rhea" id="RHEA-COMP:12418"/>
        <dbReference type="Rhea" id="RHEA-COMP:12419"/>
        <dbReference type="ChEBI" id="CHEBI:15378"/>
        <dbReference type="ChEBI" id="CHEBI:57856"/>
        <dbReference type="ChEBI" id="CHEBI:59789"/>
        <dbReference type="ChEBI" id="CHEBI:90615"/>
        <dbReference type="ChEBI" id="CHEBI:90616"/>
        <dbReference type="EC" id="2.1.1.72"/>
    </reaction>
</comment>
<name>A0ABU9XB79_9GAMM</name>
<feature type="non-terminal residue" evidence="9">
    <location>
        <position position="86"/>
    </location>
</feature>
<evidence type="ECO:0000313" key="10">
    <source>
        <dbReference type="Proteomes" id="UP001461960"/>
    </source>
</evidence>
<keyword evidence="4" id="KW-0808">Transferase</keyword>
<dbReference type="PANTHER" id="PTHR42933:SF1">
    <property type="entry name" value="SITE-SPECIFIC DNA-METHYLTRANSFERASE (ADENINE-SPECIFIC)"/>
    <property type="match status" value="1"/>
</dbReference>
<feature type="domain" description="DNA methylase adenine-specific" evidence="8">
    <location>
        <begin position="10"/>
        <end position="77"/>
    </location>
</feature>
<organism evidence="9 10">
    <name type="scientific">Psychrobacter saeujeotis</name>
    <dbReference type="NCBI Taxonomy" id="3143436"/>
    <lineage>
        <taxon>Bacteria</taxon>
        <taxon>Pseudomonadati</taxon>
        <taxon>Pseudomonadota</taxon>
        <taxon>Gammaproteobacteria</taxon>
        <taxon>Moraxellales</taxon>
        <taxon>Moraxellaceae</taxon>
        <taxon>Psychrobacter</taxon>
    </lineage>
</organism>
<dbReference type="Pfam" id="PF02384">
    <property type="entry name" value="N6_Mtase"/>
    <property type="match status" value="1"/>
</dbReference>
<keyword evidence="3 9" id="KW-0489">Methyltransferase</keyword>
<accession>A0ABU9XB79</accession>
<dbReference type="PRINTS" id="PR00507">
    <property type="entry name" value="N12N6MTFRASE"/>
</dbReference>
<evidence type="ECO:0000256" key="2">
    <source>
        <dbReference type="ARBA" id="ARBA00011900"/>
    </source>
</evidence>
<dbReference type="RefSeq" id="WP_345832726.1">
    <property type="nucleotide sequence ID" value="NZ_JBDGHN010000019.1"/>
</dbReference>
<sequence>AIDLDLRNTESDVFGDAYEYLIGEFASGAGKKAGEFYTQQMVSTLLAKIVTQDNATLGSVYDPTCGSGSFLLRVKREADDVDMIYG</sequence>
<evidence type="ECO:0000256" key="5">
    <source>
        <dbReference type="ARBA" id="ARBA00022691"/>
    </source>
</evidence>
<feature type="non-terminal residue" evidence="9">
    <location>
        <position position="1"/>
    </location>
</feature>
<dbReference type="GO" id="GO:0008168">
    <property type="term" value="F:methyltransferase activity"/>
    <property type="evidence" value="ECO:0007669"/>
    <property type="project" value="UniProtKB-KW"/>
</dbReference>
<evidence type="ECO:0000313" key="9">
    <source>
        <dbReference type="EMBL" id="MEN2752674.1"/>
    </source>
</evidence>
<dbReference type="InterPro" id="IPR051537">
    <property type="entry name" value="DNA_Adenine_Mtase"/>
</dbReference>